<gene>
    <name evidence="1" type="ORF">AWM75_02040</name>
</gene>
<organism evidence="1 2">
    <name type="scientific">Aerococcus urinaehominis</name>
    <dbReference type="NCBI Taxonomy" id="128944"/>
    <lineage>
        <taxon>Bacteria</taxon>
        <taxon>Bacillati</taxon>
        <taxon>Bacillota</taxon>
        <taxon>Bacilli</taxon>
        <taxon>Lactobacillales</taxon>
        <taxon>Aerococcaceae</taxon>
        <taxon>Aerococcus</taxon>
    </lineage>
</organism>
<dbReference type="STRING" id="128944.AWM75_02040"/>
<protein>
    <submittedName>
        <fullName evidence="1">Uncharacterized protein</fullName>
    </submittedName>
</protein>
<keyword evidence="2" id="KW-1185">Reference proteome</keyword>
<dbReference type="OrthoDB" id="5881184at2"/>
<name>A0A120IAQ9_9LACT</name>
<dbReference type="InterPro" id="IPR006901">
    <property type="entry name" value="TrmK"/>
</dbReference>
<dbReference type="PANTHER" id="PTHR38451:SF1">
    <property type="entry name" value="TRNA (ADENINE(22)-N(1))-METHYLTRANSFERASE"/>
    <property type="match status" value="1"/>
</dbReference>
<dbReference type="AlphaFoldDB" id="A0A120IAQ9"/>
<accession>A0A120IAQ9</accession>
<dbReference type="InterPro" id="IPR029063">
    <property type="entry name" value="SAM-dependent_MTases_sf"/>
</dbReference>
<dbReference type="GO" id="GO:0160105">
    <property type="term" value="F:tRNA (adenine(22)-N1)-methyltransferase activity"/>
    <property type="evidence" value="ECO:0007669"/>
    <property type="project" value="InterPro"/>
</dbReference>
<evidence type="ECO:0000313" key="2">
    <source>
        <dbReference type="Proteomes" id="UP000062260"/>
    </source>
</evidence>
<dbReference type="Gene3D" id="1.10.287.1890">
    <property type="match status" value="1"/>
</dbReference>
<proteinExistence type="predicted"/>
<dbReference type="KEGG" id="auh:AWM75_02040"/>
<sequence length="237" mass="26357">MNSKKLSKRLEAVASFIDQDSRLADIGSDHAYLPCHLVLNKQINFAIAGEVVAGPLASAKKEIARWELADQVQARLGDGLAVIQPEDQVDTITICGMGGALIVDILERGLADGKLQNQPKLILQPNLASDQVRSWLVEHDYKIVAEDIIQEKGKIYEVIVAQAGHHEPALSESDLLFGPYTYQANPQVFKEKWQAELAHHQKIIDQIQYGANQEGLDHFGHQLNLIQERLNEIEEAD</sequence>
<dbReference type="EMBL" id="CP014163">
    <property type="protein sequence ID" value="AMB98846.1"/>
    <property type="molecule type" value="Genomic_DNA"/>
</dbReference>
<dbReference type="Gene3D" id="3.40.50.150">
    <property type="entry name" value="Vaccinia Virus protein VP39"/>
    <property type="match status" value="1"/>
</dbReference>
<dbReference type="PANTHER" id="PTHR38451">
    <property type="entry name" value="TRNA (ADENINE(22)-N(1))-METHYLTRANSFERASE"/>
    <property type="match status" value="1"/>
</dbReference>
<evidence type="ECO:0000313" key="1">
    <source>
        <dbReference type="EMBL" id="AMB98846.1"/>
    </source>
</evidence>
<reference evidence="2" key="2">
    <citation type="submission" date="2016-01" db="EMBL/GenBank/DDBJ databases">
        <title>Six Aerococcus type strain genome sequencing and assembly using PacBio and Illumina Hiseq.</title>
        <authorList>
            <person name="Carkaci D."/>
            <person name="Dargis R."/>
            <person name="Nielsen X.C."/>
            <person name="Skovgaard O."/>
            <person name="Fuursted K."/>
            <person name="Christensen J.J."/>
        </authorList>
    </citation>
    <scope>NUCLEOTIDE SEQUENCE [LARGE SCALE GENOMIC DNA]</scope>
    <source>
        <strain evidence="2">CCUG42038B</strain>
    </source>
</reference>
<dbReference type="RefSeq" id="WP_067977628.1">
    <property type="nucleotide sequence ID" value="NZ_CP014163.1"/>
</dbReference>
<dbReference type="Proteomes" id="UP000062260">
    <property type="component" value="Chromosome"/>
</dbReference>
<reference evidence="1 2" key="1">
    <citation type="journal article" date="2016" name="Genome Announc.">
        <title>Complete Genome Sequences of Aerococcus christensenii CCUG 28831T, Aerococcus sanguinicola CCUG 43001T, Aerococcus urinae CCUG 36881T, Aerococcus urinaeequi CCUG 28094T, Aerococcus urinaehominis CCUG 42038 BT, and Aerococcus viridans CCUG 4311T.</title>
        <authorList>
            <person name="Carkaci D."/>
            <person name="Dargis R."/>
            <person name="Nielsen X.C."/>
            <person name="Skovgaard O."/>
            <person name="Fuursted K."/>
            <person name="Christensen J.J."/>
        </authorList>
    </citation>
    <scope>NUCLEOTIDE SEQUENCE [LARGE SCALE GENOMIC DNA]</scope>
    <source>
        <strain evidence="1 2">CCUG42038B</strain>
    </source>
</reference>
<dbReference type="Pfam" id="PF04816">
    <property type="entry name" value="TrmK"/>
    <property type="match status" value="1"/>
</dbReference>
<dbReference type="SUPFAM" id="SSF53335">
    <property type="entry name" value="S-adenosyl-L-methionine-dependent methyltransferases"/>
    <property type="match status" value="1"/>
</dbReference>
<dbReference type="PIRSF" id="PIRSF018637">
    <property type="entry name" value="TrmK"/>
    <property type="match status" value="1"/>
</dbReference>